<protein>
    <recommendedName>
        <fullName evidence="5">VOC domain-containing protein</fullName>
    </recommendedName>
</protein>
<dbReference type="PANTHER" id="PTHR11959:SF1">
    <property type="entry name" value="4-HYDROXYPHENYLPYRUVATE DIOXYGENASE"/>
    <property type="match status" value="1"/>
</dbReference>
<dbReference type="GO" id="GO:0003868">
    <property type="term" value="F:4-hydroxyphenylpyruvate dioxygenase activity"/>
    <property type="evidence" value="ECO:0007669"/>
    <property type="project" value="InterPro"/>
</dbReference>
<dbReference type="PROSITE" id="PS51819">
    <property type="entry name" value="VOC"/>
    <property type="match status" value="1"/>
</dbReference>
<dbReference type="InterPro" id="IPR029068">
    <property type="entry name" value="Glyas_Bleomycin-R_OHBP_Dase"/>
</dbReference>
<dbReference type="Pfam" id="PF13669">
    <property type="entry name" value="Glyoxalase_4"/>
    <property type="match status" value="1"/>
</dbReference>
<accession>A0AAD4FQW1</accession>
<evidence type="ECO:0000256" key="2">
    <source>
        <dbReference type="ARBA" id="ARBA00005877"/>
    </source>
</evidence>
<keyword evidence="4" id="KW-0408">Iron</keyword>
<dbReference type="AlphaFoldDB" id="A0AAD4FQW1"/>
<dbReference type="Proteomes" id="UP000016487">
    <property type="component" value="Unassembled WGS sequence"/>
</dbReference>
<dbReference type="GO" id="GO:0006572">
    <property type="term" value="P:L-tyrosine catabolic process"/>
    <property type="evidence" value="ECO:0007669"/>
    <property type="project" value="TreeGrafter"/>
</dbReference>
<comment type="similarity">
    <text evidence="2">Belongs to the 4HPPD family.</text>
</comment>
<dbReference type="RefSeq" id="WP_010365989.1">
    <property type="nucleotide sequence ID" value="NZ_AHBZ03000023.1"/>
</dbReference>
<name>A0AAD4FQW1_9GAMM</name>
<dbReference type="Gene3D" id="3.10.180.10">
    <property type="entry name" value="2,3-Dihydroxybiphenyl 1,2-Dioxygenase, domain 1"/>
    <property type="match status" value="1"/>
</dbReference>
<evidence type="ECO:0000256" key="4">
    <source>
        <dbReference type="ARBA" id="ARBA00023004"/>
    </source>
</evidence>
<feature type="domain" description="VOC" evidence="5">
    <location>
        <begin position="10"/>
        <end position="138"/>
    </location>
</feature>
<evidence type="ECO:0000313" key="7">
    <source>
        <dbReference type="Proteomes" id="UP000016487"/>
    </source>
</evidence>
<evidence type="ECO:0000259" key="5">
    <source>
        <dbReference type="PROSITE" id="PS51819"/>
    </source>
</evidence>
<sequence>MKNLYKLPARIDHLAIAVHDIDEALFLYQGILGFELLNKREVSGEFSGMLSAELDANGFTIVLIQGTGEASQVTKYINEYGSGVQHVAIEVEDMDYLVNTLRSKGMEFSTSVINGKNLVQIFSKRDKNSGMMFEFIKKQQVNSGFEKSNIQDLFQQLEDSGAY</sequence>
<organism evidence="6 7">
    <name type="scientific">Pseudoalteromonas citrea</name>
    <dbReference type="NCBI Taxonomy" id="43655"/>
    <lineage>
        <taxon>Bacteria</taxon>
        <taxon>Pseudomonadati</taxon>
        <taxon>Pseudomonadota</taxon>
        <taxon>Gammaproteobacteria</taxon>
        <taxon>Alteromonadales</taxon>
        <taxon>Pseudoalteromonadaceae</taxon>
        <taxon>Pseudoalteromonas</taxon>
    </lineage>
</organism>
<evidence type="ECO:0000256" key="1">
    <source>
        <dbReference type="ARBA" id="ARBA00001962"/>
    </source>
</evidence>
<reference evidence="6" key="1">
    <citation type="journal article" date="2012" name="J. Bacteriol.">
        <title>Genome sequences of type strains of seven species of the marine bacterium Pseudoalteromonas.</title>
        <authorList>
            <person name="Xie B.B."/>
            <person name="Shu Y.L."/>
            <person name="Qin Q.L."/>
            <person name="Rong J.C."/>
            <person name="Zhang X.Y."/>
            <person name="Chen X.L."/>
            <person name="Shi M."/>
            <person name="He H.L."/>
            <person name="Zhou B.C."/>
            <person name="Zhang Y.Z."/>
        </authorList>
    </citation>
    <scope>NUCLEOTIDE SEQUENCE</scope>
    <source>
        <strain evidence="6">DSM 8771</strain>
    </source>
</reference>
<keyword evidence="3" id="KW-0677">Repeat</keyword>
<dbReference type="EMBL" id="AHBZ03000023">
    <property type="protein sequence ID" value="KAF7767748.1"/>
    <property type="molecule type" value="Genomic_DNA"/>
</dbReference>
<reference evidence="6" key="2">
    <citation type="submission" date="2015-03" db="EMBL/GenBank/DDBJ databases">
        <title>Genome sequence of Pseudoalteromonas citrea.</title>
        <authorList>
            <person name="Xie B.-B."/>
            <person name="Rong J.-C."/>
            <person name="Qin Q.-L."/>
            <person name="Zhang Y.-Z."/>
        </authorList>
    </citation>
    <scope>NUCLEOTIDE SEQUENCE</scope>
    <source>
        <strain evidence="6">DSM 8771</strain>
    </source>
</reference>
<comment type="caution">
    <text evidence="6">The sequence shown here is derived from an EMBL/GenBank/DDBJ whole genome shotgun (WGS) entry which is preliminary data.</text>
</comment>
<gene>
    <name evidence="6" type="ORF">PCIT_a3836</name>
</gene>
<evidence type="ECO:0000256" key="3">
    <source>
        <dbReference type="ARBA" id="ARBA00022737"/>
    </source>
</evidence>
<dbReference type="SUPFAM" id="SSF54593">
    <property type="entry name" value="Glyoxalase/Bleomycin resistance protein/Dihydroxybiphenyl dioxygenase"/>
    <property type="match status" value="1"/>
</dbReference>
<dbReference type="InterPro" id="IPR037523">
    <property type="entry name" value="VOC_core"/>
</dbReference>
<evidence type="ECO:0000313" key="6">
    <source>
        <dbReference type="EMBL" id="KAF7767748.1"/>
    </source>
</evidence>
<dbReference type="PANTHER" id="PTHR11959">
    <property type="entry name" value="4-HYDROXYPHENYLPYRUVATE DIOXYGENASE"/>
    <property type="match status" value="1"/>
</dbReference>
<proteinExistence type="inferred from homology"/>
<comment type="cofactor">
    <cofactor evidence="1">
        <name>Fe cation</name>
        <dbReference type="ChEBI" id="CHEBI:24875"/>
    </cofactor>
</comment>
<dbReference type="InterPro" id="IPR005956">
    <property type="entry name" value="4OHPhenylPyrv_dOase"/>
</dbReference>